<dbReference type="GO" id="GO:0046872">
    <property type="term" value="F:metal ion binding"/>
    <property type="evidence" value="ECO:0007669"/>
    <property type="project" value="UniProtKB-KW"/>
</dbReference>
<dbReference type="InterPro" id="IPR024567">
    <property type="entry name" value="RNase_HII/HIII_dom"/>
</dbReference>
<keyword evidence="11" id="KW-0255">Endonuclease</keyword>
<dbReference type="EC" id="3.1.26.4" evidence="6"/>
<dbReference type="Gene3D" id="3.30.420.10">
    <property type="entry name" value="Ribonuclease H-like superfamily/Ribonuclease H"/>
    <property type="match status" value="1"/>
</dbReference>
<evidence type="ECO:0000256" key="10">
    <source>
        <dbReference type="ARBA" id="ARBA00022723"/>
    </source>
</evidence>
<comment type="subcellular location">
    <subcellularLocation>
        <location evidence="4">Cytoplasm</location>
    </subcellularLocation>
</comment>
<accession>A0A6C0EGF9</accession>
<dbReference type="InterPro" id="IPR012337">
    <property type="entry name" value="RNaseH-like_sf"/>
</dbReference>
<sequence length="240" mass="27272">MEIEKKSTSPTHLQCYYNDDPNIIEIGVDEAGRGPLFGRVYTSAVILPSNKKTFGSESDSNFDYSKMKDSKKFHSKKKITEVANYIRENAVAWSVAYMDESVIDDVNILQATQMAMHKCINEIIQNNRMSPENTLLLIDGNYFKPITLFDKITNKLQTFNYVCVEGGDNKYASIAAASILAKVARDEYIQELCDQHPSLIEYYGLDSNKGYGAKKHLDGIKQHGITIWHRRTFGICKEYV</sequence>
<comment type="similarity">
    <text evidence="5">Belongs to the RNase HII family.</text>
</comment>
<dbReference type="Pfam" id="PF01351">
    <property type="entry name" value="RNase_HII"/>
    <property type="match status" value="1"/>
</dbReference>
<name>A0A6C0EGF9_9ZZZZ</name>
<organism evidence="15">
    <name type="scientific">viral metagenome</name>
    <dbReference type="NCBI Taxonomy" id="1070528"/>
    <lineage>
        <taxon>unclassified sequences</taxon>
        <taxon>metagenomes</taxon>
        <taxon>organismal metagenomes</taxon>
    </lineage>
</organism>
<keyword evidence="10" id="KW-0479">Metal-binding</keyword>
<evidence type="ECO:0000256" key="2">
    <source>
        <dbReference type="ARBA" id="ARBA00001936"/>
    </source>
</evidence>
<dbReference type="CDD" id="cd07182">
    <property type="entry name" value="RNase_HII_bacteria_HII_like"/>
    <property type="match status" value="1"/>
</dbReference>
<dbReference type="GO" id="GO:0003723">
    <property type="term" value="F:RNA binding"/>
    <property type="evidence" value="ECO:0007669"/>
    <property type="project" value="InterPro"/>
</dbReference>
<evidence type="ECO:0000256" key="1">
    <source>
        <dbReference type="ARBA" id="ARBA00000077"/>
    </source>
</evidence>
<dbReference type="AlphaFoldDB" id="A0A6C0EGF9"/>
<evidence type="ECO:0000256" key="6">
    <source>
        <dbReference type="ARBA" id="ARBA00012180"/>
    </source>
</evidence>
<evidence type="ECO:0000313" key="15">
    <source>
        <dbReference type="EMBL" id="QHT27681.1"/>
    </source>
</evidence>
<evidence type="ECO:0000256" key="8">
    <source>
        <dbReference type="ARBA" id="ARBA00022490"/>
    </source>
</evidence>
<dbReference type="EMBL" id="MN739826">
    <property type="protein sequence ID" value="QHT27681.1"/>
    <property type="molecule type" value="Genomic_DNA"/>
</dbReference>
<keyword evidence="8" id="KW-0963">Cytoplasm</keyword>
<evidence type="ECO:0000256" key="12">
    <source>
        <dbReference type="ARBA" id="ARBA00022801"/>
    </source>
</evidence>
<evidence type="ECO:0000256" key="5">
    <source>
        <dbReference type="ARBA" id="ARBA00007383"/>
    </source>
</evidence>
<keyword evidence="12" id="KW-0378">Hydrolase</keyword>
<evidence type="ECO:0000256" key="9">
    <source>
        <dbReference type="ARBA" id="ARBA00022722"/>
    </source>
</evidence>
<evidence type="ECO:0000256" key="3">
    <source>
        <dbReference type="ARBA" id="ARBA00001946"/>
    </source>
</evidence>
<dbReference type="PROSITE" id="PS51975">
    <property type="entry name" value="RNASE_H_2"/>
    <property type="match status" value="1"/>
</dbReference>
<comment type="cofactor">
    <cofactor evidence="2">
        <name>Mn(2+)</name>
        <dbReference type="ChEBI" id="CHEBI:29035"/>
    </cofactor>
</comment>
<dbReference type="GO" id="GO:0043137">
    <property type="term" value="P:DNA replication, removal of RNA primer"/>
    <property type="evidence" value="ECO:0007669"/>
    <property type="project" value="TreeGrafter"/>
</dbReference>
<evidence type="ECO:0000256" key="13">
    <source>
        <dbReference type="ARBA" id="ARBA00023211"/>
    </source>
</evidence>
<dbReference type="NCBIfam" id="NF000595">
    <property type="entry name" value="PRK00015.1-3"/>
    <property type="match status" value="1"/>
</dbReference>
<evidence type="ECO:0000256" key="4">
    <source>
        <dbReference type="ARBA" id="ARBA00004496"/>
    </source>
</evidence>
<dbReference type="PANTHER" id="PTHR10954">
    <property type="entry name" value="RIBONUCLEASE H2 SUBUNIT A"/>
    <property type="match status" value="1"/>
</dbReference>
<dbReference type="GO" id="GO:0005737">
    <property type="term" value="C:cytoplasm"/>
    <property type="evidence" value="ECO:0007669"/>
    <property type="project" value="UniProtKB-SubCell"/>
</dbReference>
<reference evidence="15" key="1">
    <citation type="journal article" date="2020" name="Nature">
        <title>Giant virus diversity and host interactions through global metagenomics.</title>
        <authorList>
            <person name="Schulz F."/>
            <person name="Roux S."/>
            <person name="Paez-Espino D."/>
            <person name="Jungbluth S."/>
            <person name="Walsh D.A."/>
            <person name="Denef V.J."/>
            <person name="McMahon K.D."/>
            <person name="Konstantinidis K.T."/>
            <person name="Eloe-Fadrosh E.A."/>
            <person name="Kyrpides N.C."/>
            <person name="Woyke T."/>
        </authorList>
    </citation>
    <scope>NUCLEOTIDE SEQUENCE</scope>
    <source>
        <strain evidence="15">GVMAG-M-3300023179-33</strain>
    </source>
</reference>
<feature type="domain" description="RNase H type-2" evidence="14">
    <location>
        <begin position="23"/>
        <end position="240"/>
    </location>
</feature>
<comment type="cofactor">
    <cofactor evidence="3">
        <name>Mg(2+)</name>
        <dbReference type="ChEBI" id="CHEBI:18420"/>
    </cofactor>
</comment>
<dbReference type="PANTHER" id="PTHR10954:SF18">
    <property type="entry name" value="RIBONUCLEASE HII"/>
    <property type="match status" value="1"/>
</dbReference>
<dbReference type="GO" id="GO:0032299">
    <property type="term" value="C:ribonuclease H2 complex"/>
    <property type="evidence" value="ECO:0007669"/>
    <property type="project" value="TreeGrafter"/>
</dbReference>
<dbReference type="SUPFAM" id="SSF53098">
    <property type="entry name" value="Ribonuclease H-like"/>
    <property type="match status" value="1"/>
</dbReference>
<dbReference type="GO" id="GO:0004523">
    <property type="term" value="F:RNA-DNA hybrid ribonuclease activity"/>
    <property type="evidence" value="ECO:0007669"/>
    <property type="project" value="UniProtKB-EC"/>
</dbReference>
<dbReference type="InterPro" id="IPR036397">
    <property type="entry name" value="RNaseH_sf"/>
</dbReference>
<keyword evidence="13" id="KW-0464">Manganese</keyword>
<evidence type="ECO:0000259" key="14">
    <source>
        <dbReference type="PROSITE" id="PS51975"/>
    </source>
</evidence>
<comment type="catalytic activity">
    <reaction evidence="1">
        <text>Endonucleolytic cleavage to 5'-phosphomonoester.</text>
        <dbReference type="EC" id="3.1.26.4"/>
    </reaction>
</comment>
<dbReference type="InterPro" id="IPR001352">
    <property type="entry name" value="RNase_HII/HIII"/>
</dbReference>
<dbReference type="InterPro" id="IPR022898">
    <property type="entry name" value="RNase_HII"/>
</dbReference>
<dbReference type="GO" id="GO:0006298">
    <property type="term" value="P:mismatch repair"/>
    <property type="evidence" value="ECO:0007669"/>
    <property type="project" value="TreeGrafter"/>
</dbReference>
<evidence type="ECO:0000256" key="11">
    <source>
        <dbReference type="ARBA" id="ARBA00022759"/>
    </source>
</evidence>
<keyword evidence="9" id="KW-0540">Nuclease</keyword>
<protein>
    <recommendedName>
        <fullName evidence="7">Ribonuclease HII</fullName>
        <ecNumber evidence="6">3.1.26.4</ecNumber>
    </recommendedName>
</protein>
<proteinExistence type="inferred from homology"/>
<evidence type="ECO:0000256" key="7">
    <source>
        <dbReference type="ARBA" id="ARBA00019179"/>
    </source>
</evidence>